<organism evidence="7 8">
    <name type="scientific">Paenibacillus roseus</name>
    <dbReference type="NCBI Taxonomy" id="2798579"/>
    <lineage>
        <taxon>Bacteria</taxon>
        <taxon>Bacillati</taxon>
        <taxon>Bacillota</taxon>
        <taxon>Bacilli</taxon>
        <taxon>Bacillales</taxon>
        <taxon>Paenibacillaceae</taxon>
        <taxon>Paenibacillus</taxon>
    </lineage>
</organism>
<evidence type="ECO:0000259" key="6">
    <source>
        <dbReference type="Pfam" id="PF12698"/>
    </source>
</evidence>
<dbReference type="GO" id="GO:0140359">
    <property type="term" value="F:ABC-type transporter activity"/>
    <property type="evidence" value="ECO:0007669"/>
    <property type="project" value="InterPro"/>
</dbReference>
<feature type="transmembrane region" description="Helical" evidence="5">
    <location>
        <begin position="382"/>
        <end position="401"/>
    </location>
</feature>
<gene>
    <name evidence="7" type="ORF">JFN88_16625</name>
</gene>
<dbReference type="InterPro" id="IPR013525">
    <property type="entry name" value="ABC2_TM"/>
</dbReference>
<feature type="transmembrane region" description="Helical" evidence="5">
    <location>
        <begin position="327"/>
        <end position="346"/>
    </location>
</feature>
<feature type="domain" description="ABC-2 type transporter transmembrane" evidence="6">
    <location>
        <begin position="19"/>
        <end position="401"/>
    </location>
</feature>
<dbReference type="PANTHER" id="PTHR43471:SF3">
    <property type="entry name" value="ABC TRANSPORTER PERMEASE PROTEIN NATB"/>
    <property type="match status" value="1"/>
</dbReference>
<evidence type="ECO:0000313" key="7">
    <source>
        <dbReference type="EMBL" id="MBJ6362844.1"/>
    </source>
</evidence>
<sequence length="429" mass="47181">MNNFMAVVSFTLRNKMKTKSFIVTTIIIAVILSIGVNLPYIISQFKSEGGATKVGYTLSNLPEVTEPLKTYFDTNEGTNIHLVSYPDQGSQEGNEQVLKQGIKDGEISGYILLEEDAAAGFPKVTYKSESLMESSVTRTLRTGLQAVKVDYVIKDAQLSDAQKNLLLMPVQIEAAQISVMDNTGTGKTVEQQGLAMGFVYAMIIVLFMGIFITSQLIATEITAEKSSRVMEILVTSVAPLKQMFGKITGMSLVGLLQIVVYILVFLINVSLPHNKDLLAGWNLNLGDIDPLLYVYALVFYLTGYFLYSTLCAAVGSMVSRTEDLAQAMMPITMLALAGFYIGIFGMSSPDSMLIKTASFIPFFSPFAMFLRIGLTTPAWWEIVLSLALLAAAIFVLGWISAKIYRTGVLMYGKRPTFKELRKAMKAYKV</sequence>
<feature type="transmembrane region" description="Helical" evidence="5">
    <location>
        <begin position="352"/>
        <end position="370"/>
    </location>
</feature>
<feature type="transmembrane region" description="Helical" evidence="5">
    <location>
        <begin position="197"/>
        <end position="218"/>
    </location>
</feature>
<dbReference type="Proteomes" id="UP000640274">
    <property type="component" value="Unassembled WGS sequence"/>
</dbReference>
<accession>A0A934MS10</accession>
<feature type="transmembrane region" description="Helical" evidence="5">
    <location>
        <begin position="250"/>
        <end position="271"/>
    </location>
</feature>
<feature type="transmembrane region" description="Helical" evidence="5">
    <location>
        <begin position="291"/>
        <end position="315"/>
    </location>
</feature>
<keyword evidence="2 5" id="KW-0812">Transmembrane</keyword>
<reference evidence="7" key="1">
    <citation type="submission" date="2020-12" db="EMBL/GenBank/DDBJ databases">
        <authorList>
            <person name="Huq M.A."/>
        </authorList>
    </citation>
    <scope>NUCLEOTIDE SEQUENCE</scope>
    <source>
        <strain evidence="7">MAHUQ-46</strain>
    </source>
</reference>
<dbReference type="RefSeq" id="WP_199020397.1">
    <property type="nucleotide sequence ID" value="NZ_JAELUP010000097.1"/>
</dbReference>
<dbReference type="PANTHER" id="PTHR43471">
    <property type="entry name" value="ABC TRANSPORTER PERMEASE"/>
    <property type="match status" value="1"/>
</dbReference>
<keyword evidence="8" id="KW-1185">Reference proteome</keyword>
<comment type="caution">
    <text evidence="7">The sequence shown here is derived from an EMBL/GenBank/DDBJ whole genome shotgun (WGS) entry which is preliminary data.</text>
</comment>
<protein>
    <submittedName>
        <fullName evidence="7">ABC transporter permease</fullName>
    </submittedName>
</protein>
<feature type="transmembrane region" description="Helical" evidence="5">
    <location>
        <begin position="21"/>
        <end position="42"/>
    </location>
</feature>
<evidence type="ECO:0000256" key="4">
    <source>
        <dbReference type="ARBA" id="ARBA00023136"/>
    </source>
</evidence>
<keyword evidence="3 5" id="KW-1133">Transmembrane helix</keyword>
<dbReference type="AlphaFoldDB" id="A0A934MS10"/>
<evidence type="ECO:0000256" key="2">
    <source>
        <dbReference type="ARBA" id="ARBA00022692"/>
    </source>
</evidence>
<dbReference type="GO" id="GO:0016020">
    <property type="term" value="C:membrane"/>
    <property type="evidence" value="ECO:0007669"/>
    <property type="project" value="UniProtKB-SubCell"/>
</dbReference>
<evidence type="ECO:0000256" key="3">
    <source>
        <dbReference type="ARBA" id="ARBA00022989"/>
    </source>
</evidence>
<comment type="subcellular location">
    <subcellularLocation>
        <location evidence="1">Membrane</location>
        <topology evidence="1">Multi-pass membrane protein</topology>
    </subcellularLocation>
</comment>
<evidence type="ECO:0000256" key="5">
    <source>
        <dbReference type="SAM" id="Phobius"/>
    </source>
</evidence>
<evidence type="ECO:0000313" key="8">
    <source>
        <dbReference type="Proteomes" id="UP000640274"/>
    </source>
</evidence>
<dbReference type="Pfam" id="PF12698">
    <property type="entry name" value="ABC2_membrane_3"/>
    <property type="match status" value="1"/>
</dbReference>
<dbReference type="EMBL" id="JAELUP010000097">
    <property type="protein sequence ID" value="MBJ6362844.1"/>
    <property type="molecule type" value="Genomic_DNA"/>
</dbReference>
<proteinExistence type="predicted"/>
<name>A0A934MS10_9BACL</name>
<keyword evidence="4 5" id="KW-0472">Membrane</keyword>
<evidence type="ECO:0000256" key="1">
    <source>
        <dbReference type="ARBA" id="ARBA00004141"/>
    </source>
</evidence>